<keyword evidence="1" id="KW-0596">Phosphopantetheine</keyword>
<dbReference type="CDD" id="cd00833">
    <property type="entry name" value="PKS"/>
    <property type="match status" value="1"/>
</dbReference>
<evidence type="ECO:0000256" key="3">
    <source>
        <dbReference type="ARBA" id="ARBA00022679"/>
    </source>
</evidence>
<dbReference type="Pfam" id="PF00550">
    <property type="entry name" value="PP-binding"/>
    <property type="match status" value="1"/>
</dbReference>
<dbReference type="Gene3D" id="1.10.1200.10">
    <property type="entry name" value="ACP-like"/>
    <property type="match status" value="1"/>
</dbReference>
<dbReference type="OrthoDB" id="9765680at2"/>
<dbReference type="InterPro" id="IPR018201">
    <property type="entry name" value="Ketoacyl_synth_AS"/>
</dbReference>
<dbReference type="SUPFAM" id="SSF55048">
    <property type="entry name" value="Probable ACP-binding domain of malonyl-CoA ACP transacylase"/>
    <property type="match status" value="1"/>
</dbReference>
<dbReference type="Pfam" id="PF00698">
    <property type="entry name" value="Acyl_transf_1"/>
    <property type="match status" value="1"/>
</dbReference>
<feature type="domain" description="Carrier" evidence="7">
    <location>
        <begin position="1460"/>
        <end position="1535"/>
    </location>
</feature>
<dbReference type="Gene3D" id="3.40.47.10">
    <property type="match status" value="1"/>
</dbReference>
<evidence type="ECO:0000256" key="5">
    <source>
        <dbReference type="ARBA" id="ARBA00023098"/>
    </source>
</evidence>
<dbReference type="InterPro" id="IPR057326">
    <property type="entry name" value="KR_dom"/>
</dbReference>
<dbReference type="SUPFAM" id="SSF51735">
    <property type="entry name" value="NAD(P)-binding Rossmann-fold domains"/>
    <property type="match status" value="2"/>
</dbReference>
<dbReference type="RefSeq" id="WP_114296898.1">
    <property type="nucleotide sequence ID" value="NZ_QPJT01000005.1"/>
</dbReference>
<dbReference type="InterPro" id="IPR036291">
    <property type="entry name" value="NAD(P)-bd_dom_sf"/>
</dbReference>
<dbReference type="PANTHER" id="PTHR43775">
    <property type="entry name" value="FATTY ACID SYNTHASE"/>
    <property type="match status" value="1"/>
</dbReference>
<gene>
    <name evidence="9" type="ORF">DFR58_105116</name>
</gene>
<dbReference type="Gene3D" id="3.40.50.720">
    <property type="entry name" value="NAD(P)-binding Rossmann-like Domain"/>
    <property type="match status" value="1"/>
</dbReference>
<dbReference type="InterPro" id="IPR009081">
    <property type="entry name" value="PP-bd_ACP"/>
</dbReference>
<dbReference type="Gene3D" id="3.30.70.3290">
    <property type="match status" value="1"/>
</dbReference>
<comment type="caution">
    <text evidence="9">The sequence shown here is derived from an EMBL/GenBank/DDBJ whole genome shotgun (WGS) entry which is preliminary data.</text>
</comment>
<keyword evidence="2" id="KW-0597">Phosphoprotein</keyword>
<dbReference type="InterPro" id="IPR013968">
    <property type="entry name" value="PKS_KR"/>
</dbReference>
<keyword evidence="5" id="KW-0443">Lipid metabolism</keyword>
<dbReference type="PROSITE" id="PS50075">
    <property type="entry name" value="CARRIER"/>
    <property type="match status" value="1"/>
</dbReference>
<accession>A0A369BA04</accession>
<evidence type="ECO:0000256" key="6">
    <source>
        <dbReference type="ARBA" id="ARBA00023268"/>
    </source>
</evidence>
<dbReference type="PROSITE" id="PS52004">
    <property type="entry name" value="KS3_2"/>
    <property type="match status" value="1"/>
</dbReference>
<dbReference type="Gene3D" id="3.40.366.10">
    <property type="entry name" value="Malonyl-Coenzyme A Acyl Carrier Protein, domain 2"/>
    <property type="match status" value="1"/>
</dbReference>
<organism evidence="9 10">
    <name type="scientific">Anaerobacterium chartisolvens</name>
    <dbReference type="NCBI Taxonomy" id="1297424"/>
    <lineage>
        <taxon>Bacteria</taxon>
        <taxon>Bacillati</taxon>
        <taxon>Bacillota</taxon>
        <taxon>Clostridia</taxon>
        <taxon>Eubacteriales</taxon>
        <taxon>Oscillospiraceae</taxon>
        <taxon>Anaerobacterium</taxon>
    </lineage>
</organism>
<feature type="domain" description="Ketosynthase family 3 (KS3)" evidence="8">
    <location>
        <begin position="9"/>
        <end position="435"/>
    </location>
</feature>
<evidence type="ECO:0000313" key="10">
    <source>
        <dbReference type="Proteomes" id="UP000253034"/>
    </source>
</evidence>
<keyword evidence="3 9" id="KW-0808">Transferase</keyword>
<dbReference type="SMART" id="SM00825">
    <property type="entry name" value="PKS_KS"/>
    <property type="match status" value="1"/>
</dbReference>
<dbReference type="InterPro" id="IPR014043">
    <property type="entry name" value="Acyl_transferase_dom"/>
</dbReference>
<dbReference type="GO" id="GO:0004312">
    <property type="term" value="F:fatty acid synthase activity"/>
    <property type="evidence" value="ECO:0007669"/>
    <property type="project" value="TreeGrafter"/>
</dbReference>
<evidence type="ECO:0000256" key="2">
    <source>
        <dbReference type="ARBA" id="ARBA00022553"/>
    </source>
</evidence>
<dbReference type="InterPro" id="IPR016039">
    <property type="entry name" value="Thiolase-like"/>
</dbReference>
<dbReference type="PROSITE" id="PS00012">
    <property type="entry name" value="PHOSPHOPANTETHEINE"/>
    <property type="match status" value="1"/>
</dbReference>
<dbReference type="InterPro" id="IPR049490">
    <property type="entry name" value="C883_1060-like_KR_N"/>
</dbReference>
<dbReference type="InterPro" id="IPR014031">
    <property type="entry name" value="Ketoacyl_synth_C"/>
</dbReference>
<dbReference type="SUPFAM" id="SSF52151">
    <property type="entry name" value="FabD/lysophospholipase-like"/>
    <property type="match status" value="1"/>
</dbReference>
<evidence type="ECO:0000256" key="1">
    <source>
        <dbReference type="ARBA" id="ARBA00022450"/>
    </source>
</evidence>
<dbReference type="EMBL" id="QPJT01000005">
    <property type="protein sequence ID" value="RCX18352.1"/>
    <property type="molecule type" value="Genomic_DNA"/>
</dbReference>
<reference evidence="9 10" key="1">
    <citation type="submission" date="2018-07" db="EMBL/GenBank/DDBJ databases">
        <title>Genomic Encyclopedia of Type Strains, Phase IV (KMG-IV): sequencing the most valuable type-strain genomes for metagenomic binning, comparative biology and taxonomic classification.</title>
        <authorList>
            <person name="Goeker M."/>
        </authorList>
    </citation>
    <scope>NUCLEOTIDE SEQUENCE [LARGE SCALE GENOMIC DNA]</scope>
    <source>
        <strain evidence="9 10">DSM 27016</strain>
    </source>
</reference>
<dbReference type="SUPFAM" id="SSF53901">
    <property type="entry name" value="Thiolase-like"/>
    <property type="match status" value="1"/>
</dbReference>
<keyword evidence="10" id="KW-1185">Reference proteome</keyword>
<dbReference type="CDD" id="cd08953">
    <property type="entry name" value="KR_2_SDR_x"/>
    <property type="match status" value="1"/>
</dbReference>
<dbReference type="InterPro" id="IPR016035">
    <property type="entry name" value="Acyl_Trfase/lysoPLipase"/>
</dbReference>
<evidence type="ECO:0000259" key="7">
    <source>
        <dbReference type="PROSITE" id="PS50075"/>
    </source>
</evidence>
<dbReference type="Pfam" id="PF02801">
    <property type="entry name" value="Ketoacyl-synt_C"/>
    <property type="match status" value="1"/>
</dbReference>
<name>A0A369BA04_9FIRM</name>
<dbReference type="InterPro" id="IPR014030">
    <property type="entry name" value="Ketoacyl_synth_N"/>
</dbReference>
<dbReference type="InterPro" id="IPR036736">
    <property type="entry name" value="ACP-like_sf"/>
</dbReference>
<sequence length="1562" mass="174227">MKEDMDEQLDQIAIIGMVCRFPGAKNIDEYWKNLCEGIESITFFSDEELKDSGVDTSFIENPNYVKARPIIEGIENLDAPFFKLNPREAVMLDPQQRIFLESSWQLMENAGYDPERFDGRIGVYAGSDTNTYLLNNLLSNSDMITSVGVIQSKMNDKDYLSTRVSYKLNLRGPSISVQTACSTSLVAIHQAVESLLSGECDMALAGAVSIGVPQKAGYLYEDGSIVSPDGHCRAFDAKSQGTLFGDGIGIVLLKKLEDALKDGDNIHAVIRGSAINNDGALKVGYTAPSVTGQASVIREAISVAGISPETVTYVETHGTGTEMGDPIEITALTQGFRCNAKKGRFCAIGSVKTNFGHLSTASGMAGFIKTVLALKNKKIPPSLHFTEPNPQIDFENSPFYVNSELKEWNTDGIPRRAGVSSFGMGGTNVHIILEEAPKVRPSGISRAVQMLVLSAKTAVALENATDNISTYLNENPTVNLADAAYTLQIGRQPFSYRRAIICSSWEDALDAIEKKDSRRVLTGYYEGNPSLAFMFPGLGEQYPGMAKELYRDEPVFRKYADRCMEILKETVKVDLREILFPKEIQVNKAEQKSDSVSQPGASRTDFRKLLNRGNEVKDEVAERLDRPSLGYPAIFIIEYSLARMLMEWGIYPQAMIGHSIGEYVAACLAEVFSLEDALKVVSIRGKMIEELPGGSMLAVMLPEQELKTYLVKGVSISIINGPASCVIAGGIEAVNKMESLLLSKAIACRRVQATHAFHSEMMEPVMESFAGIISNIKLQPPKIPYISNVTGTWIEPGQAASTEYWVSHLRQPVRFSDGICELWKDPNRALLEVGPGHMLSTVSVQHPASKGRAERVASTLRSYFDLQSDMQQLLSAIGKLWLLGIQVDWQKFYSEERRLRIPLPTYPFEYKPYWVEPGENTKVPSALPGRKNEIADWFYHPSWKRSVLPDVEGFSVQQADEKYCCMVLKGTGEIGDKIINRLVQDGQDVVIVEADKAFSRASGNVYTVNHKQSKDYDLLFGELAETGRVPKRILHLWSINKNISTVYDKELFEETQALGLYSLFEMLQSMERKGINQPLEIVIMTNGLYEITGEEELNPEKTCMEAFTRVTPQEYPHITCRIIDVVPDSLEKAYIDLIMKEFALKNVEPVVTYRGRYRWVQTFEQVKLQEPINKEGKLRNGGVYLITGALGNIGFAICEFLAKRVKGKLILPGAGDAYSIGDKQREELSNQEKNIKMIKHLEELGAEVMLIEADIAEPEQMKDVIARGIEKFGPVNGFIHAAGTEDETLFQLAAMVELDDIKSHFRKKIYGLYCIQKLLLSQKPDFCLLSSSLSTILGGMGFLTYAAADHFLDAFSKEQNRIGSLRWISINWDAWQKREEVQNTEIKTELAALALSQDEKEQVLNRILASGIGGQITVSTLDLPDRIEEACQRTLEFHDTLYKDNIMLYERPDLRTGFIAPRTKTELEIAEVWQQALGIKNIGIEDDFFELGGNSLLAVRVIFQIRKIFNVDISMANLAKQPTVAFLANYVDTVKWLAGEYQMTSGTDEAENSEMCWETVEI</sequence>
<dbReference type="InterPro" id="IPR006162">
    <property type="entry name" value="Ppantetheine_attach_site"/>
</dbReference>
<dbReference type="InterPro" id="IPR016036">
    <property type="entry name" value="Malonyl_transacylase_ACP-bd"/>
</dbReference>
<proteinExistence type="predicted"/>
<dbReference type="Pfam" id="PF21394">
    <property type="entry name" value="Beta-ketacyl_N"/>
    <property type="match status" value="1"/>
</dbReference>
<dbReference type="Pfam" id="PF08659">
    <property type="entry name" value="KR"/>
    <property type="match status" value="1"/>
</dbReference>
<evidence type="ECO:0000313" key="9">
    <source>
        <dbReference type="EMBL" id="RCX18352.1"/>
    </source>
</evidence>
<dbReference type="Gene3D" id="3.30.70.250">
    <property type="entry name" value="Malonyl-CoA ACP transacylase, ACP-binding"/>
    <property type="match status" value="1"/>
</dbReference>
<dbReference type="InterPro" id="IPR050091">
    <property type="entry name" value="PKS_NRPS_Biosynth_Enz"/>
</dbReference>
<keyword evidence="4" id="KW-0276">Fatty acid metabolism</keyword>
<keyword evidence="6" id="KW-0511">Multifunctional enzyme</keyword>
<evidence type="ECO:0000259" key="8">
    <source>
        <dbReference type="PROSITE" id="PS52004"/>
    </source>
</evidence>
<dbReference type="PANTHER" id="PTHR43775:SF51">
    <property type="entry name" value="INACTIVE PHENOLPHTHIOCEROL SYNTHESIS POLYKETIDE SYNTHASE TYPE I PKS1-RELATED"/>
    <property type="match status" value="1"/>
</dbReference>
<protein>
    <submittedName>
        <fullName evidence="9">Acyl transferase domain-containing protein</fullName>
    </submittedName>
</protein>
<dbReference type="PROSITE" id="PS00606">
    <property type="entry name" value="KS3_1"/>
    <property type="match status" value="1"/>
</dbReference>
<dbReference type="Proteomes" id="UP000253034">
    <property type="component" value="Unassembled WGS sequence"/>
</dbReference>
<dbReference type="Pfam" id="PF00109">
    <property type="entry name" value="ketoacyl-synt"/>
    <property type="match status" value="1"/>
</dbReference>
<dbReference type="Pfam" id="PF22621">
    <property type="entry name" value="CurL-like_PKS_C"/>
    <property type="match status" value="1"/>
</dbReference>
<dbReference type="FunFam" id="3.40.47.10:FF:000042">
    <property type="entry name" value="Polyketide synthase Pks13"/>
    <property type="match status" value="1"/>
</dbReference>
<dbReference type="SMART" id="SM00822">
    <property type="entry name" value="PKS_KR"/>
    <property type="match status" value="1"/>
</dbReference>
<dbReference type="InterPro" id="IPR001227">
    <property type="entry name" value="Ac_transferase_dom_sf"/>
</dbReference>
<dbReference type="GO" id="GO:0006633">
    <property type="term" value="P:fatty acid biosynthetic process"/>
    <property type="evidence" value="ECO:0007669"/>
    <property type="project" value="InterPro"/>
</dbReference>
<evidence type="ECO:0000256" key="4">
    <source>
        <dbReference type="ARBA" id="ARBA00022832"/>
    </source>
</evidence>
<dbReference type="InterPro" id="IPR020841">
    <property type="entry name" value="PKS_Beta-ketoAc_synthase_dom"/>
</dbReference>
<dbReference type="SMART" id="SM00827">
    <property type="entry name" value="PKS_AT"/>
    <property type="match status" value="1"/>
</dbReference>
<dbReference type="GO" id="GO:0004315">
    <property type="term" value="F:3-oxoacyl-[acyl-carrier-protein] synthase activity"/>
    <property type="evidence" value="ECO:0007669"/>
    <property type="project" value="InterPro"/>
</dbReference>
<dbReference type="SUPFAM" id="SSF47336">
    <property type="entry name" value="ACP-like"/>
    <property type="match status" value="1"/>
</dbReference>